<evidence type="ECO:0000256" key="9">
    <source>
        <dbReference type="ARBA" id="ARBA00023237"/>
    </source>
</evidence>
<comment type="subcellular location">
    <subcellularLocation>
        <location evidence="1">Cell outer membrane</location>
        <topology evidence="1">Multi-pass membrane protein</topology>
    </subcellularLocation>
</comment>
<dbReference type="InterPro" id="IPR037224">
    <property type="entry name" value="PapC_N_sf"/>
</dbReference>
<dbReference type="PANTHER" id="PTHR30451:SF21">
    <property type="entry name" value="FIMBRIAL USHER DOMAIN-CONTAINING PROTEIN YDET-RELATED"/>
    <property type="match status" value="1"/>
</dbReference>
<proteinExistence type="inferred from homology"/>
<name>A0ABV6EK61_9GAMM</name>
<gene>
    <name evidence="12" type="ORF">ACFFJ3_23320</name>
</gene>
<dbReference type="Pfam" id="PF00577">
    <property type="entry name" value="Usher"/>
    <property type="match status" value="1"/>
</dbReference>
<evidence type="ECO:0000256" key="4">
    <source>
        <dbReference type="ARBA" id="ARBA00022452"/>
    </source>
</evidence>
<protein>
    <submittedName>
        <fullName evidence="12">Fimbria/pilus outer membrane usher protein</fullName>
    </submittedName>
</protein>
<evidence type="ECO:0000259" key="10">
    <source>
        <dbReference type="Pfam" id="PF13953"/>
    </source>
</evidence>
<dbReference type="InterPro" id="IPR043142">
    <property type="entry name" value="PapC-like_C_sf"/>
</dbReference>
<dbReference type="Gene3D" id="3.10.20.410">
    <property type="match status" value="1"/>
</dbReference>
<dbReference type="SUPFAM" id="SSF141729">
    <property type="entry name" value="FimD N-terminal domain-like"/>
    <property type="match status" value="1"/>
</dbReference>
<dbReference type="InterPro" id="IPR000015">
    <property type="entry name" value="Fimb_usher"/>
</dbReference>
<evidence type="ECO:0000256" key="1">
    <source>
        <dbReference type="ARBA" id="ARBA00004571"/>
    </source>
</evidence>
<keyword evidence="5" id="KW-1029">Fimbrium biogenesis</keyword>
<evidence type="ECO:0000313" key="12">
    <source>
        <dbReference type="EMBL" id="MFC0229391.1"/>
    </source>
</evidence>
<dbReference type="PANTHER" id="PTHR30451">
    <property type="entry name" value="OUTER MEMBRANE USHER PROTEIN"/>
    <property type="match status" value="1"/>
</dbReference>
<dbReference type="EMBL" id="JBHLXG010000038">
    <property type="protein sequence ID" value="MFC0229391.1"/>
    <property type="molecule type" value="Genomic_DNA"/>
</dbReference>
<dbReference type="Proteomes" id="UP001589792">
    <property type="component" value="Unassembled WGS sequence"/>
</dbReference>
<evidence type="ECO:0000256" key="2">
    <source>
        <dbReference type="ARBA" id="ARBA00008064"/>
    </source>
</evidence>
<keyword evidence="8" id="KW-0472">Membrane</keyword>
<evidence type="ECO:0000256" key="6">
    <source>
        <dbReference type="ARBA" id="ARBA00022692"/>
    </source>
</evidence>
<keyword evidence="3" id="KW-0813">Transport</keyword>
<dbReference type="RefSeq" id="WP_380680549.1">
    <property type="nucleotide sequence ID" value="NZ_CP173186.1"/>
</dbReference>
<comment type="similarity">
    <text evidence="2">Belongs to the fimbrial export usher family.</text>
</comment>
<keyword evidence="9" id="KW-0998">Cell outer membrane</keyword>
<dbReference type="Gene3D" id="2.60.40.2070">
    <property type="match status" value="1"/>
</dbReference>
<dbReference type="Gene3D" id="2.60.40.2610">
    <property type="entry name" value="Outer membrane usher protein FimD, plug domain"/>
    <property type="match status" value="1"/>
</dbReference>
<evidence type="ECO:0000256" key="3">
    <source>
        <dbReference type="ARBA" id="ARBA00022448"/>
    </source>
</evidence>
<feature type="domain" description="PapC-like C-terminal" evidence="10">
    <location>
        <begin position="765"/>
        <end position="833"/>
    </location>
</feature>
<feature type="domain" description="PapC N-terminal" evidence="11">
    <location>
        <begin position="46"/>
        <end position="194"/>
    </location>
</feature>
<evidence type="ECO:0000256" key="7">
    <source>
        <dbReference type="ARBA" id="ARBA00022729"/>
    </source>
</evidence>
<dbReference type="InterPro" id="IPR025885">
    <property type="entry name" value="PapC_N"/>
</dbReference>
<organism evidence="12 13">
    <name type="scientific">Serratia aquatilis</name>
    <dbReference type="NCBI Taxonomy" id="1737515"/>
    <lineage>
        <taxon>Bacteria</taxon>
        <taxon>Pseudomonadati</taxon>
        <taxon>Pseudomonadota</taxon>
        <taxon>Gammaproteobacteria</taxon>
        <taxon>Enterobacterales</taxon>
        <taxon>Yersiniaceae</taxon>
        <taxon>Serratia</taxon>
    </lineage>
</organism>
<evidence type="ECO:0000259" key="11">
    <source>
        <dbReference type="Pfam" id="PF13954"/>
    </source>
</evidence>
<keyword evidence="7" id="KW-0732">Signal</keyword>
<dbReference type="InterPro" id="IPR025949">
    <property type="entry name" value="PapC-like_C"/>
</dbReference>
<keyword evidence="6" id="KW-0812">Transmembrane</keyword>
<dbReference type="InterPro" id="IPR042186">
    <property type="entry name" value="FimD_plug_dom"/>
</dbReference>
<evidence type="ECO:0000313" key="13">
    <source>
        <dbReference type="Proteomes" id="UP001589792"/>
    </source>
</evidence>
<dbReference type="Pfam" id="PF13954">
    <property type="entry name" value="PapC_N"/>
    <property type="match status" value="1"/>
</dbReference>
<sequence length="850" mass="93050">MKKTNASNNKNNCLSTKGFRYFPLSLLIAAALCSGEWVKNARASDYFSPSSLDKRGMQSIADIDSLSAFAQSEGQLPGTYMVDVYINNEPVGLNTINFIANDANQLLPELTKQQLVDWGLNPKASSEFSDLTDDTVVTSLVEYITGATTKLDLPQQKLLLNIPQIAMKSTARGYVSPEQWDQGITALTLNYGFTGSKTWQKKNEVQHANFLSLRSGLNLDAWRLRNYSVYSQNNDGHHWESINTYLERDIALLKSQFTIGETSTSGNIFDSVSFTGASLASDDSMLPYSLRGFAPVVRGIAQSNAKITVRQNGYIIYQTYVSTGPFEITDLYPTSASGNLDVTVEEMDGSERTFVVPFSSVPIMQREGQLKYSLAGGKYRTNAEQIKAPYFVQSTLIYGLPWNATLYGGGLYSPDYQAMVLGTGLNLGDAGAFSFDVTNARTQFNGEATDSLYQGQSYRFQYAKSLLNSGTTVTLAGYRYSTEGYYDFAEANDYYQARTHFNKRSRVQANISQTLGSYGSLFVNAYQQDFWGRQGQETTVSAGYNANWGKITYGFNYTYSELPGNNSANQQFAFNMSLPFDALTSGGRISTSMSRDNRGMSNMQLGMSGQALDNKLNYGVQQSYGNKGQQSSGNASASYTGRNGTLNGGYSYSAHSQRINYGLYGGLVVHEDGITASQQLGETVALVRAPDANDVAVQGRTGVMTNAQGYAVVPYLTPYQRNRVQLNVETLGDHVDLVNNSASVVPTRGAVVRADFKTQVGWRALIKLTRNGTALPFGAIVVVENNNSSSEAITGIVGEHGEVYLNGLPEKGRLHVKWGEGNDRQCWANFVLPDNKQQPVLQLTATCTAA</sequence>
<keyword evidence="4" id="KW-1134">Transmembrane beta strand</keyword>
<reference evidence="12 13" key="1">
    <citation type="submission" date="2024-09" db="EMBL/GenBank/DDBJ databases">
        <authorList>
            <person name="Sun Q."/>
            <person name="Mori K."/>
        </authorList>
    </citation>
    <scope>NUCLEOTIDE SEQUENCE [LARGE SCALE GENOMIC DNA]</scope>
    <source>
        <strain evidence="12 13">CCM 8626</strain>
    </source>
</reference>
<comment type="caution">
    <text evidence="12">The sequence shown here is derived from an EMBL/GenBank/DDBJ whole genome shotgun (WGS) entry which is preliminary data.</text>
</comment>
<evidence type="ECO:0000256" key="8">
    <source>
        <dbReference type="ARBA" id="ARBA00023136"/>
    </source>
</evidence>
<accession>A0ABV6EK61</accession>
<dbReference type="Gene3D" id="2.60.40.3110">
    <property type="match status" value="1"/>
</dbReference>
<keyword evidence="13" id="KW-1185">Reference proteome</keyword>
<evidence type="ECO:0000256" key="5">
    <source>
        <dbReference type="ARBA" id="ARBA00022558"/>
    </source>
</evidence>
<dbReference type="Pfam" id="PF13953">
    <property type="entry name" value="PapC_C"/>
    <property type="match status" value="1"/>
</dbReference>